<dbReference type="InterPro" id="IPR036770">
    <property type="entry name" value="Ankyrin_rpt-contain_sf"/>
</dbReference>
<evidence type="ECO:0000313" key="6">
    <source>
        <dbReference type="EMBL" id="CEM31377.1"/>
    </source>
</evidence>
<feature type="transmembrane region" description="Helical" evidence="5">
    <location>
        <begin position="1299"/>
        <end position="1322"/>
    </location>
</feature>
<feature type="repeat" description="ANK" evidence="3">
    <location>
        <begin position="15"/>
        <end position="47"/>
    </location>
</feature>
<feature type="non-terminal residue" evidence="6">
    <location>
        <position position="1"/>
    </location>
</feature>
<evidence type="ECO:0000256" key="4">
    <source>
        <dbReference type="SAM" id="MobiDB-lite"/>
    </source>
</evidence>
<dbReference type="Pfam" id="PF12796">
    <property type="entry name" value="Ank_2"/>
    <property type="match status" value="6"/>
</dbReference>
<feature type="repeat" description="ANK" evidence="3">
    <location>
        <begin position="592"/>
        <end position="624"/>
    </location>
</feature>
<feature type="transmembrane region" description="Helical" evidence="5">
    <location>
        <begin position="1156"/>
        <end position="1176"/>
    </location>
</feature>
<organism evidence="6">
    <name type="scientific">Chromera velia CCMP2878</name>
    <dbReference type="NCBI Taxonomy" id="1169474"/>
    <lineage>
        <taxon>Eukaryota</taxon>
        <taxon>Sar</taxon>
        <taxon>Alveolata</taxon>
        <taxon>Colpodellida</taxon>
        <taxon>Chromeraceae</taxon>
        <taxon>Chromera</taxon>
    </lineage>
</organism>
<dbReference type="PANTHER" id="PTHR24198">
    <property type="entry name" value="ANKYRIN REPEAT AND PROTEIN KINASE DOMAIN-CONTAINING PROTEIN"/>
    <property type="match status" value="1"/>
</dbReference>
<feature type="transmembrane region" description="Helical" evidence="5">
    <location>
        <begin position="1033"/>
        <end position="1057"/>
    </location>
</feature>
<keyword evidence="1" id="KW-0677">Repeat</keyword>
<feature type="transmembrane region" description="Helical" evidence="5">
    <location>
        <begin position="1112"/>
        <end position="1135"/>
    </location>
</feature>
<protein>
    <submittedName>
        <fullName evidence="6">Uncharacterized protein</fullName>
    </submittedName>
</protein>
<keyword evidence="2 3" id="KW-0040">ANK repeat</keyword>
<name>A0A0G4GMF1_9ALVE</name>
<dbReference type="Gene3D" id="1.25.40.20">
    <property type="entry name" value="Ankyrin repeat-containing domain"/>
    <property type="match status" value="6"/>
</dbReference>
<dbReference type="InterPro" id="IPR002110">
    <property type="entry name" value="Ankyrin_rpt"/>
</dbReference>
<dbReference type="SUPFAM" id="SSF48403">
    <property type="entry name" value="Ankyrin repeat"/>
    <property type="match status" value="2"/>
</dbReference>
<sequence>LLLAAGATVDARDSYQWTPLYSAILSGHAEVVQLLLAAGATVDAWTSYQWTPLYGAASNGYAEVVQLLLAAGATVDARTSSQRTPLYEPASRGYAELLLAAGATVDARTSSQETPLYSAASNGHAEVVQLLLDADANMWAQTAGSETPWSAAFSRNRTNVLDVLGQNGWSLGARAPQSNRTVLMLAAQQASPTVVQGLLDRGADVHEEGGVDPVTEEPQRETALFLAAAAGVADVVSVLVQNGSNIAHRNYEGATVLHAAAGGCRRDGYTGVDSKNTVEILLKRGSMQADTRGEWDRRQGVSLGWTPLHVAAKLDCRGAAEVLLEKGNASVSVMDVHGMTPLVVAVCFGSVSVLQLFFSPLGVGSSYVRAPFHRTLLHVAAAGTSESDPSFRSHGRLYKTVTDRMQTETLQLVFDRDHSAVHARDESFDMPLHLAAQNGKVAAIQFLVGDGNANVNAGGGVGEGIEGGVRGMTPLMYAAQRGHGDAVSALLAAGASVVPSTNGDGKQALHFAVEQPSMAEARTVAVVRSLLQRLSDAEKRAVLAAETTDRVKEKPLHIAARRGLLRVVELLVESERGAGAPAEEVLEVPNGASRTPLLEAAAAGHFPVVQFLLQSGANREAVGEGGRTVLHLAAEHGHLGVVRGWLDSQTVNSDAVDWSGATASHLASSSGREDIVSVLLDHQALPNRERADRATPVLLAARAGSLRVLQTLWNRGGRGVLAALVDRNVLEASLRRLAEAATAESSRRRLFRSLASDETEREGGRDALVHNAMRTLLDAFPEQLRGQLDHNIGATGTALQQAASFGLTKTVGFLLKQNAAVGLPSNLPTGGVLLPGNVSTLPPLLLAASRGHEDAALKLLEDDRVDHLASGFLQCGNEDSFPVVNRSALHCAGALNMTQLVSALVDRGVNMVAQDGQGRTALMLAARTGALEAVKGLSRAQRDRQFKALDLQGWHTKKFAIEGGHTEVAEWLEAQDKNRDFDECSEIECHEGEDCKDPKTGFWNREPQSQFCQRLSEWEVLLRRVQQQLNTNLFVAQCALLGALLVVAVTFVLLVPICKDEWKEWDMQIGPVFSAIFQVNNVWTDIALMILIGLKALATEVEGGSAVAARALFITICLHAGIVVAFNLFTLVRFYQRHLKGEQWFSDVRRHPGTAVLFFLGLVSLRFAALTTSNLFGVEVLSMHLKRRDGVQEEPSDLPPNSNDMEEDARSAELAKTPCCGWSCRKGGSIGNVPPQTVCQKCERQKREAKRQRQKRLSSEEVQQLVFRASAPSVLVEEIPQLLLKVLFFVLVQPDEKPVLTLVFGTSVAALGLLLVALRLLFHCGCGSGSSKADLDREATRTTVTPIVGGARSPETNMHAEAAA</sequence>
<gene>
    <name evidence="6" type="ORF">Cvel_22548</name>
</gene>
<dbReference type="PROSITE" id="PS50297">
    <property type="entry name" value="ANK_REP_REGION"/>
    <property type="match status" value="7"/>
</dbReference>
<feature type="repeat" description="ANK" evidence="3">
    <location>
        <begin position="111"/>
        <end position="143"/>
    </location>
</feature>
<dbReference type="SMART" id="SM00248">
    <property type="entry name" value="ANK"/>
    <property type="match status" value="19"/>
</dbReference>
<evidence type="ECO:0000256" key="1">
    <source>
        <dbReference type="ARBA" id="ARBA00022737"/>
    </source>
</evidence>
<dbReference type="EMBL" id="CDMZ01001354">
    <property type="protein sequence ID" value="CEM31377.1"/>
    <property type="molecule type" value="Genomic_DNA"/>
</dbReference>
<proteinExistence type="predicted"/>
<feature type="repeat" description="ANK" evidence="3">
    <location>
        <begin position="470"/>
        <end position="502"/>
    </location>
</feature>
<reference evidence="6" key="1">
    <citation type="submission" date="2014-11" db="EMBL/GenBank/DDBJ databases">
        <authorList>
            <person name="Otto D Thomas"/>
            <person name="Naeem Raeece"/>
        </authorList>
    </citation>
    <scope>NUCLEOTIDE SEQUENCE</scope>
</reference>
<dbReference type="PANTHER" id="PTHR24198:SF165">
    <property type="entry name" value="ANKYRIN REPEAT-CONTAINING PROTEIN-RELATED"/>
    <property type="match status" value="1"/>
</dbReference>
<keyword evidence="5" id="KW-0812">Transmembrane</keyword>
<feature type="repeat" description="ANK" evidence="3">
    <location>
        <begin position="219"/>
        <end position="251"/>
    </location>
</feature>
<keyword evidence="5" id="KW-0472">Membrane</keyword>
<feature type="transmembrane region" description="Helical" evidence="5">
    <location>
        <begin position="1069"/>
        <end position="1092"/>
    </location>
</feature>
<feature type="repeat" description="ANK" evidence="3">
    <location>
        <begin position="178"/>
        <end position="210"/>
    </location>
</feature>
<keyword evidence="5" id="KW-1133">Transmembrane helix</keyword>
<dbReference type="VEuPathDB" id="CryptoDB:Cvel_22548"/>
<dbReference type="PROSITE" id="PS50088">
    <property type="entry name" value="ANK_REPEAT"/>
    <property type="match status" value="8"/>
</dbReference>
<feature type="region of interest" description="Disordered" evidence="4">
    <location>
        <begin position="1191"/>
        <end position="1210"/>
    </location>
</feature>
<feature type="repeat" description="ANK" evidence="3">
    <location>
        <begin position="659"/>
        <end position="691"/>
    </location>
</feature>
<feature type="repeat" description="ANK" evidence="3">
    <location>
        <begin position="48"/>
        <end position="80"/>
    </location>
</feature>
<evidence type="ECO:0000256" key="5">
    <source>
        <dbReference type="SAM" id="Phobius"/>
    </source>
</evidence>
<evidence type="ECO:0000256" key="2">
    <source>
        <dbReference type="ARBA" id="ARBA00023043"/>
    </source>
</evidence>
<accession>A0A0G4GMF1</accession>
<evidence type="ECO:0000256" key="3">
    <source>
        <dbReference type="PROSITE-ProRule" id="PRU00023"/>
    </source>
</evidence>